<dbReference type="EMBL" id="CAIIXF020000008">
    <property type="protein sequence ID" value="CAH1791226.1"/>
    <property type="molecule type" value="Genomic_DNA"/>
</dbReference>
<name>A0A8J1U5W7_OWEFU</name>
<gene>
    <name evidence="1" type="ORF">OFUS_LOCUS16331</name>
</gene>
<dbReference type="Gene3D" id="3.40.50.1110">
    <property type="entry name" value="SGNH hydrolase"/>
    <property type="match status" value="1"/>
</dbReference>
<proteinExistence type="predicted"/>
<dbReference type="SUPFAM" id="SSF52266">
    <property type="entry name" value="SGNH hydrolase"/>
    <property type="match status" value="1"/>
</dbReference>
<evidence type="ECO:0000313" key="2">
    <source>
        <dbReference type="Proteomes" id="UP000749559"/>
    </source>
</evidence>
<evidence type="ECO:0000313" key="1">
    <source>
        <dbReference type="EMBL" id="CAH1791226.1"/>
    </source>
</evidence>
<dbReference type="InterPro" id="IPR036514">
    <property type="entry name" value="SGNH_hydro_sf"/>
</dbReference>
<comment type="caution">
    <text evidence="1">The sequence shown here is derived from an EMBL/GenBank/DDBJ whole genome shotgun (WGS) entry which is preliminary data.</text>
</comment>
<dbReference type="OrthoDB" id="544608at2759"/>
<keyword evidence="2" id="KW-1185">Reference proteome</keyword>
<reference evidence="1" key="1">
    <citation type="submission" date="2022-03" db="EMBL/GenBank/DDBJ databases">
        <authorList>
            <person name="Martin C."/>
        </authorList>
    </citation>
    <scope>NUCLEOTIDE SEQUENCE</scope>
</reference>
<protein>
    <submittedName>
        <fullName evidence="1">Uncharacterized protein</fullName>
    </submittedName>
</protein>
<organism evidence="1 2">
    <name type="scientific">Owenia fusiformis</name>
    <name type="common">Polychaete worm</name>
    <dbReference type="NCBI Taxonomy" id="6347"/>
    <lineage>
        <taxon>Eukaryota</taxon>
        <taxon>Metazoa</taxon>
        <taxon>Spiralia</taxon>
        <taxon>Lophotrochozoa</taxon>
        <taxon>Annelida</taxon>
        <taxon>Polychaeta</taxon>
        <taxon>Sedentaria</taxon>
        <taxon>Canalipalpata</taxon>
        <taxon>Sabellida</taxon>
        <taxon>Oweniida</taxon>
        <taxon>Oweniidae</taxon>
        <taxon>Owenia</taxon>
    </lineage>
</organism>
<dbReference type="Proteomes" id="UP000749559">
    <property type="component" value="Unassembled WGS sequence"/>
</dbReference>
<dbReference type="PANTHER" id="PTHR34407:SF1">
    <property type="entry name" value="SGNH HYDROLASE-TYPE ESTERASE DOMAIN-CONTAINING PROTEIN"/>
    <property type="match status" value="1"/>
</dbReference>
<dbReference type="PANTHER" id="PTHR34407">
    <property type="entry name" value="EXPRESSED PROTEIN"/>
    <property type="match status" value="1"/>
</dbReference>
<accession>A0A8J1U5W7</accession>
<dbReference type="CDD" id="cd00229">
    <property type="entry name" value="SGNH_hydrolase"/>
    <property type="match status" value="1"/>
</dbReference>
<dbReference type="AlphaFoldDB" id="A0A8J1U5W7"/>
<sequence length="506" mass="58464">MTTIYQKTLCNLFLVNVIIVLIIIYSGIYSKTQQNIEGVRILRHHQTIAQVEKNLIRLAKDVDITQNMMEKSITHFGDVSKFHRLCKEIFLKQRKISIAILGGSASASFHTTSKTKRYFDHVAIFLEEIFNVEIEIVNESLGGTQSIMSSYCLQNMLNVTNVDIILLEFAINDNFAHVNLRGRTIEDLVRHLKSFPCKEQPYVIFANLISTQILFSNLTKFENCTTVEDEYFNAVAKYYNIAAVSWKNQICEKTHKSMIGFKFDDISKPDKNHPTLKGHAQLGYMISFLLLRLYKMFQQNPSGKSLNTKIPNNLTTMLTKPIDPRVWLANPACFMIKHDIEQMCNNKNNNVYICLKERKSFRFEQIRNIPGIYSNTPKGYLKFQCVVNKETFKNRKKIKIGFAYRAPLLETTYLKLNVFSKNTSYLSENILFPLCVFYVTRTYESNEILTLTGREFTVEFKPVATEKDNFKLYLVALLIGFVDDSFMVIPNNSTTGGKTVREHHHQ</sequence>